<reference evidence="9" key="1">
    <citation type="submission" date="2016-06" db="UniProtKB">
        <authorList>
            <consortium name="WormBaseParasite"/>
        </authorList>
    </citation>
    <scope>IDENTIFICATION</scope>
</reference>
<dbReference type="WBParaSite" id="ECPE_0000741401-mRNA-1">
    <property type="protein sequence ID" value="ECPE_0000741401-mRNA-1"/>
    <property type="gene ID" value="ECPE_0000741401"/>
</dbReference>
<accession>A0A183AKB3</accession>
<evidence type="ECO:0000256" key="6">
    <source>
        <dbReference type="ARBA" id="ARBA00022927"/>
    </source>
</evidence>
<evidence type="ECO:0000256" key="5">
    <source>
        <dbReference type="ARBA" id="ARBA00022490"/>
    </source>
</evidence>
<evidence type="ECO:0000256" key="7">
    <source>
        <dbReference type="ARBA" id="ARBA00023242"/>
    </source>
</evidence>
<dbReference type="GO" id="GO:0006611">
    <property type="term" value="P:protein export from nucleus"/>
    <property type="evidence" value="ECO:0007669"/>
    <property type="project" value="TreeGrafter"/>
</dbReference>
<name>A0A183AKB3_9TREM</name>
<evidence type="ECO:0000256" key="4">
    <source>
        <dbReference type="ARBA" id="ARBA00022448"/>
    </source>
</evidence>
<keyword evidence="5" id="KW-0963">Cytoplasm</keyword>
<dbReference type="InterPro" id="IPR044189">
    <property type="entry name" value="XPO4/7-like"/>
</dbReference>
<dbReference type="AlphaFoldDB" id="A0A183AKB3"/>
<keyword evidence="4" id="KW-0813">Transport</keyword>
<dbReference type="GO" id="GO:0005049">
    <property type="term" value="F:nuclear export signal receptor activity"/>
    <property type="evidence" value="ECO:0007669"/>
    <property type="project" value="InterPro"/>
</dbReference>
<evidence type="ECO:0000256" key="8">
    <source>
        <dbReference type="SAM" id="MobiDB-lite"/>
    </source>
</evidence>
<sequence>LLYEAGRCLSHAVVREWNTVFAESVDNLDDSKAVQLLQFILDWANRRSKEVSSAARQRILGAVGALIKRAAAAHAEKVASAWRSSFTLSRSGDSGRLGQSGPRILTHPPDDPGPPCPILVRLIDHVEALIQLAMSETDGISNEKSALDQSLLGLCILSALLDEMSNAEDSVQLDLPLEAHIFLRARFQLHTWIRSSDVLGTRTLSCLTRISSMTGPLTDPVTPLTGLNEPDSNGTPSAEDTHQPPSLACLFHVLTFMNHLSLWLMTGPDELTSANSVLMALSSTQQAVLREDCDRRLTDAQSVPRICPAELHAYELPLLSELVQNLVLYSSRTWEPVETALALPGSVAAGRRSASDVSTIYHHALLVLIVLDRFFVRISALLMQCLNFAAKWSSDSDGDGKLAHEAVERLFSNWIDLVDFNPAAGPDSALENGENWNKKSRLFSTTCSVPLTVGDSHDLERRSQQVAQMVLLVHSNAAQHQTSLFQAFLISKLVAGVGLREPWADQQDEDIDLDLDDNDLSAWEDSLFAAGACGLANPKQSCDLLLRLIDERVDRLVRLHNQAPDQGTVDLYEDLHWLLLVTGHFLVSGPALMNSLMRPGCSWGTEFSVRCAHLSVFERSV</sequence>
<evidence type="ECO:0000256" key="2">
    <source>
        <dbReference type="ARBA" id="ARBA00004496"/>
    </source>
</evidence>
<dbReference type="GO" id="GO:0005643">
    <property type="term" value="C:nuclear pore"/>
    <property type="evidence" value="ECO:0007669"/>
    <property type="project" value="TreeGrafter"/>
</dbReference>
<keyword evidence="6" id="KW-0653">Protein transport</keyword>
<dbReference type="PANTHER" id="PTHR12596:SF1">
    <property type="entry name" value="EXPORTIN-4"/>
    <property type="match status" value="1"/>
</dbReference>
<dbReference type="GO" id="GO:0005737">
    <property type="term" value="C:cytoplasm"/>
    <property type="evidence" value="ECO:0007669"/>
    <property type="project" value="UniProtKB-SubCell"/>
</dbReference>
<dbReference type="PANTHER" id="PTHR12596">
    <property type="entry name" value="EXPORTIN 4,7-RELATED"/>
    <property type="match status" value="1"/>
</dbReference>
<keyword evidence="7" id="KW-0539">Nucleus</keyword>
<evidence type="ECO:0000256" key="3">
    <source>
        <dbReference type="ARBA" id="ARBA00009466"/>
    </source>
</evidence>
<comment type="similarity">
    <text evidence="3">Belongs to the exportin family.</text>
</comment>
<evidence type="ECO:0000313" key="9">
    <source>
        <dbReference type="WBParaSite" id="ECPE_0000741401-mRNA-1"/>
    </source>
</evidence>
<organism evidence="9">
    <name type="scientific">Echinostoma caproni</name>
    <dbReference type="NCBI Taxonomy" id="27848"/>
    <lineage>
        <taxon>Eukaryota</taxon>
        <taxon>Metazoa</taxon>
        <taxon>Spiralia</taxon>
        <taxon>Lophotrochozoa</taxon>
        <taxon>Platyhelminthes</taxon>
        <taxon>Trematoda</taxon>
        <taxon>Digenea</taxon>
        <taxon>Plagiorchiida</taxon>
        <taxon>Echinostomata</taxon>
        <taxon>Echinostomatoidea</taxon>
        <taxon>Echinostomatidae</taxon>
        <taxon>Echinostoma</taxon>
    </lineage>
</organism>
<proteinExistence type="inferred from homology"/>
<evidence type="ECO:0000256" key="1">
    <source>
        <dbReference type="ARBA" id="ARBA00004123"/>
    </source>
</evidence>
<feature type="region of interest" description="Disordered" evidence="8">
    <location>
        <begin position="217"/>
        <end position="242"/>
    </location>
</feature>
<protein>
    <submittedName>
        <fullName evidence="9">LINES_N domain-containing protein</fullName>
    </submittedName>
</protein>
<comment type="subcellular location">
    <subcellularLocation>
        <location evidence="2">Cytoplasm</location>
    </subcellularLocation>
    <subcellularLocation>
        <location evidence="1">Nucleus</location>
    </subcellularLocation>
</comment>
<feature type="region of interest" description="Disordered" evidence="8">
    <location>
        <begin position="88"/>
        <end position="113"/>
    </location>
</feature>